<dbReference type="InterPro" id="IPR006311">
    <property type="entry name" value="TAT_signal"/>
</dbReference>
<dbReference type="Pfam" id="PF02836">
    <property type="entry name" value="Glyco_hydro_2_C"/>
    <property type="match status" value="1"/>
</dbReference>
<evidence type="ECO:0000313" key="6">
    <source>
        <dbReference type="Proteomes" id="UP000236754"/>
    </source>
</evidence>
<name>A0A1H5X5W0_9ACTN</name>
<dbReference type="PANTHER" id="PTHR42732">
    <property type="entry name" value="BETA-GALACTOSIDASE"/>
    <property type="match status" value="1"/>
</dbReference>
<keyword evidence="6" id="KW-1185">Reference proteome</keyword>
<dbReference type="InterPro" id="IPR008979">
    <property type="entry name" value="Galactose-bd-like_sf"/>
</dbReference>
<organism evidence="5 6">
    <name type="scientific">Actinacidiphila yanglinensis</name>
    <dbReference type="NCBI Taxonomy" id="310779"/>
    <lineage>
        <taxon>Bacteria</taxon>
        <taxon>Bacillati</taxon>
        <taxon>Actinomycetota</taxon>
        <taxon>Actinomycetes</taxon>
        <taxon>Kitasatosporales</taxon>
        <taxon>Streptomycetaceae</taxon>
        <taxon>Actinacidiphila</taxon>
    </lineage>
</organism>
<reference evidence="5 6" key="1">
    <citation type="submission" date="2016-10" db="EMBL/GenBank/DDBJ databases">
        <authorList>
            <person name="de Groot N.N."/>
        </authorList>
    </citation>
    <scope>NUCLEOTIDE SEQUENCE [LARGE SCALE GENOMIC DNA]</scope>
    <source>
        <strain evidence="5 6">CGMCC 4.2023</strain>
    </source>
</reference>
<evidence type="ECO:0000313" key="5">
    <source>
        <dbReference type="EMBL" id="SEG06666.1"/>
    </source>
</evidence>
<dbReference type="EMBL" id="FNVU01000003">
    <property type="protein sequence ID" value="SEG06666.1"/>
    <property type="molecule type" value="Genomic_DNA"/>
</dbReference>
<dbReference type="Gene3D" id="2.60.120.260">
    <property type="entry name" value="Galactose-binding domain-like"/>
    <property type="match status" value="2"/>
</dbReference>
<comment type="similarity">
    <text evidence="1">Belongs to the glycosyl hydrolase 2 family.</text>
</comment>
<dbReference type="InterPro" id="IPR006104">
    <property type="entry name" value="Glyco_hydro_2_N"/>
</dbReference>
<dbReference type="InterPro" id="IPR051913">
    <property type="entry name" value="GH2_Domain-Containing"/>
</dbReference>
<dbReference type="InterPro" id="IPR036156">
    <property type="entry name" value="Beta-gal/glucu_dom_sf"/>
</dbReference>
<dbReference type="SUPFAM" id="SSF51445">
    <property type="entry name" value="(Trans)glycosidases"/>
    <property type="match status" value="1"/>
</dbReference>
<keyword evidence="2 5" id="KW-0378">Hydrolase</keyword>
<dbReference type="PANTHER" id="PTHR42732:SF1">
    <property type="entry name" value="BETA-MANNOSIDASE"/>
    <property type="match status" value="1"/>
</dbReference>
<dbReference type="InterPro" id="IPR000421">
    <property type="entry name" value="FA58C"/>
</dbReference>
<evidence type="ECO:0000256" key="3">
    <source>
        <dbReference type="ARBA" id="ARBA00023295"/>
    </source>
</evidence>
<feature type="domain" description="F5/8 type C" evidence="4">
    <location>
        <begin position="1179"/>
        <end position="1338"/>
    </location>
</feature>
<dbReference type="InterPro" id="IPR013783">
    <property type="entry name" value="Ig-like_fold"/>
</dbReference>
<dbReference type="Gene3D" id="3.20.20.80">
    <property type="entry name" value="Glycosidases"/>
    <property type="match status" value="1"/>
</dbReference>
<dbReference type="GO" id="GO:0005975">
    <property type="term" value="P:carbohydrate metabolic process"/>
    <property type="evidence" value="ECO:0007669"/>
    <property type="project" value="InterPro"/>
</dbReference>
<dbReference type="SUPFAM" id="SSF49303">
    <property type="entry name" value="beta-Galactosidase/glucuronidase domain"/>
    <property type="match status" value="1"/>
</dbReference>
<dbReference type="PRINTS" id="PR00132">
    <property type="entry name" value="GLHYDRLASE2"/>
</dbReference>
<dbReference type="PROSITE" id="PS50022">
    <property type="entry name" value="FA58C_3"/>
    <property type="match status" value="1"/>
</dbReference>
<dbReference type="PROSITE" id="PS51318">
    <property type="entry name" value="TAT"/>
    <property type="match status" value="1"/>
</dbReference>
<dbReference type="Pfam" id="PF00703">
    <property type="entry name" value="Glyco_hydro_2"/>
    <property type="match status" value="1"/>
</dbReference>
<dbReference type="GO" id="GO:0004553">
    <property type="term" value="F:hydrolase activity, hydrolyzing O-glycosyl compounds"/>
    <property type="evidence" value="ECO:0007669"/>
    <property type="project" value="InterPro"/>
</dbReference>
<evidence type="ECO:0000259" key="4">
    <source>
        <dbReference type="PROSITE" id="PS50022"/>
    </source>
</evidence>
<dbReference type="InterPro" id="IPR006103">
    <property type="entry name" value="Glyco_hydro_2_cat"/>
</dbReference>
<dbReference type="InterPro" id="IPR006102">
    <property type="entry name" value="Ig-like_GH2"/>
</dbReference>
<proteinExistence type="inferred from homology"/>
<dbReference type="Gene3D" id="2.60.40.10">
    <property type="entry name" value="Immunoglobulins"/>
    <property type="match status" value="1"/>
</dbReference>
<accession>A0A1H5X5W0</accession>
<sequence>MEGTMTNQHEKPGSALVPTRRQMLTLGAATAAALGLQRLGAAQAAAPGDGRFAAPATGGAQVLQSLNGTWDFLPAAAGAAYPPPDSGWAGIPVPAEWNMNTGPFATSWNAYDLFGTPADWNDVDTAWYRRTVAVPAKAKGQRIVLRFEAVNFEATVWFNGVQVAHHLDGLLPFEADVTDHVAFGGTNTVHLLVRSPGAAAHQSDGFHHPAGSWWGQEAAGIWQDVWLLARNPVSTADTAIVTSVTDGKLTATTELRNDGAADTTVRVDHTVWDGARQVLRLSRQVTVPAGGTTTVEESTAWSKPRLWSPADPHLYELRVDVRGSANGPVLDSTTHRFGFREVTVDGPALLLNGEPQLLRGDSWHYMGSVQNSRAYAEMWMGMAKDAGVNYMRLHAMPYPPVYYDVADELGMMIVGESGIYGSSGNYAMNADDFWANCATHLKDRVVRDRNHPSIIAWSAENEMLAAFGQSWVPQVAALKPPVLAEDTSRPVYFEGDGDPQSAGDLRSTHYPLEITTGNTAIPESARALAPGQSRGDEWDRKKPFLISEFSSMYYANPSDVSAIGGPAAYADLDGLWSAHALTLRAQIEGFRYAGITAISPWNTVWYGMRPLPFDGTSVPAADPSGSGPRLKRVGPFAATLNPGFQRGLPDFRPNPIHDAVVRVFQPVAALAMDYRTHYFGGSTLSKDLMICNDTADSARLTVAWSLSGPGIPTRKGSAKTTVAATGRGSVTAKLALPKVSKATPATLRISVTGDGRFSDEIALTLYPVPAAKLGAPLKAAVLEGTSGAATTAALTALGITTRTLTGFGALPDPASGEVLVVAEGADPAATGDDGTAVAAFAAAGGQVLVLAQTAFPQILPWPQFTTGSKQTVTHVAAPHHPVLAGIGADDLRWWQTADETVTSTVLLKPRFGSLLSLADAGPALAATALAEARYGKGRYVMCQYPVVAAQSAEPVAAALLRNLLGYVARPAAATGRFGVLAADGTSAAAVTLKAAAADLTVLGTVDADALANLDILLVDASAGNDAALASLKAAASDVTAWTAAGGTLWINGATPDTWASLAPFLPSGAKLTAVDADHAHGAVATGDSALTTGVSNADLDWPGAGAALVAYTVQAKGGTSAVDTRAVAWSLFSAGNEQTKYGKAAHSALGFTAGSALLRVATGKGSVIVDQLLWPNKSALPTQVGLAALLAANVGAAFAAGAGSGELPTDGWKGFTNPATGNPANAFDRNPSTRWSTDTLRQPGMYFGLDLGASHRIDKIVWDASASSGDVPSAADLLVSTDNSTWTTVLSLADTSPYTTGGVMTLGFDPVDARYFKVVNTKAGGLYMSVHEIYVYTAAQ</sequence>
<dbReference type="InterPro" id="IPR006101">
    <property type="entry name" value="Glyco_hydro_2"/>
</dbReference>
<dbReference type="SUPFAM" id="SSF49785">
    <property type="entry name" value="Galactose-binding domain-like"/>
    <property type="match status" value="2"/>
</dbReference>
<keyword evidence="3" id="KW-0326">Glycosidase</keyword>
<evidence type="ECO:0000256" key="2">
    <source>
        <dbReference type="ARBA" id="ARBA00022801"/>
    </source>
</evidence>
<dbReference type="Pfam" id="PF00754">
    <property type="entry name" value="F5_F8_type_C"/>
    <property type="match status" value="1"/>
</dbReference>
<protein>
    <submittedName>
        <fullName evidence="5">Glycosyl hydrolases family 2, TIM barrel domain</fullName>
    </submittedName>
</protein>
<dbReference type="Proteomes" id="UP000236754">
    <property type="component" value="Unassembled WGS sequence"/>
</dbReference>
<gene>
    <name evidence="5" type="ORF">SAMN05216223_10395</name>
</gene>
<dbReference type="InterPro" id="IPR017853">
    <property type="entry name" value="GH"/>
</dbReference>
<evidence type="ECO:0000256" key="1">
    <source>
        <dbReference type="ARBA" id="ARBA00007401"/>
    </source>
</evidence>
<dbReference type="Pfam" id="PF02837">
    <property type="entry name" value="Glyco_hydro_2_N"/>
    <property type="match status" value="1"/>
</dbReference>